<dbReference type="EMBL" id="JAESWC010000008">
    <property type="protein sequence ID" value="MBL4936673.1"/>
    <property type="molecule type" value="Genomic_DNA"/>
</dbReference>
<gene>
    <name evidence="2" type="ORF">JK636_12995</name>
</gene>
<comment type="caution">
    <text evidence="2">The sequence shown here is derived from an EMBL/GenBank/DDBJ whole genome shotgun (WGS) entry which is preliminary data.</text>
</comment>
<evidence type="ECO:0000256" key="1">
    <source>
        <dbReference type="SAM" id="SignalP"/>
    </source>
</evidence>
<feature type="chain" id="PRO_5045362733" description="Lipoprotein" evidence="1">
    <location>
        <begin position="20"/>
        <end position="108"/>
    </location>
</feature>
<evidence type="ECO:0000313" key="3">
    <source>
        <dbReference type="Proteomes" id="UP000632377"/>
    </source>
</evidence>
<reference evidence="2 3" key="1">
    <citation type="submission" date="2021-01" db="EMBL/GenBank/DDBJ databases">
        <title>Genome public.</title>
        <authorList>
            <person name="Liu C."/>
            <person name="Sun Q."/>
        </authorList>
    </citation>
    <scope>NUCLEOTIDE SEQUENCE [LARGE SCALE GENOMIC DNA]</scope>
    <source>
        <strain evidence="2 3">YIM B02515</strain>
    </source>
</reference>
<dbReference type="PROSITE" id="PS51257">
    <property type="entry name" value="PROKAR_LIPOPROTEIN"/>
    <property type="match status" value="1"/>
</dbReference>
<keyword evidence="1" id="KW-0732">Signal</keyword>
<name>A0ABS1TBE3_9CLOT</name>
<dbReference type="RefSeq" id="WP_202749434.1">
    <property type="nucleotide sequence ID" value="NZ_JAESWC010000008.1"/>
</dbReference>
<feature type="signal peptide" evidence="1">
    <location>
        <begin position="1"/>
        <end position="19"/>
    </location>
</feature>
<keyword evidence="3" id="KW-1185">Reference proteome</keyword>
<protein>
    <recommendedName>
        <fullName evidence="4">Lipoprotein</fullName>
    </recommendedName>
</protein>
<proteinExistence type="predicted"/>
<organism evidence="2 3">
    <name type="scientific">Clostridium rhizosphaerae</name>
    <dbReference type="NCBI Taxonomy" id="2803861"/>
    <lineage>
        <taxon>Bacteria</taxon>
        <taxon>Bacillati</taxon>
        <taxon>Bacillota</taxon>
        <taxon>Clostridia</taxon>
        <taxon>Eubacteriales</taxon>
        <taxon>Clostridiaceae</taxon>
        <taxon>Clostridium</taxon>
    </lineage>
</organism>
<evidence type="ECO:0008006" key="4">
    <source>
        <dbReference type="Google" id="ProtNLM"/>
    </source>
</evidence>
<accession>A0ABS1TBE3</accession>
<evidence type="ECO:0000313" key="2">
    <source>
        <dbReference type="EMBL" id="MBL4936673.1"/>
    </source>
</evidence>
<sequence>MRKSIKLLLLSFIAIVVLAGCSRANFTNKKDETLTQTLNTKAVDNTAKMTVKEAENLDDDKLIKSITKYDESVNLNDIELQDEINSIDDILSDKDPLADIPKDISLGK</sequence>
<dbReference type="Proteomes" id="UP000632377">
    <property type="component" value="Unassembled WGS sequence"/>
</dbReference>